<name>A0A6B0U1V9_IXORI</name>
<proteinExistence type="predicted"/>
<protein>
    <submittedName>
        <fullName evidence="1">Putative secreted protein</fullName>
    </submittedName>
</protein>
<sequence length="68" mass="7604">MWLTCLFFGFSGSHLGSCPRHCSLKAFILSSHIFSISASVMASRPPENRSRLSTKVRRSVLRSYLLAT</sequence>
<organism evidence="1">
    <name type="scientific">Ixodes ricinus</name>
    <name type="common">Common tick</name>
    <name type="synonym">Acarus ricinus</name>
    <dbReference type="NCBI Taxonomy" id="34613"/>
    <lineage>
        <taxon>Eukaryota</taxon>
        <taxon>Metazoa</taxon>
        <taxon>Ecdysozoa</taxon>
        <taxon>Arthropoda</taxon>
        <taxon>Chelicerata</taxon>
        <taxon>Arachnida</taxon>
        <taxon>Acari</taxon>
        <taxon>Parasitiformes</taxon>
        <taxon>Ixodida</taxon>
        <taxon>Ixodoidea</taxon>
        <taxon>Ixodidae</taxon>
        <taxon>Ixodinae</taxon>
        <taxon>Ixodes</taxon>
    </lineage>
</organism>
<dbReference type="AlphaFoldDB" id="A0A6B0U1V9"/>
<reference evidence="1" key="1">
    <citation type="submission" date="2019-12" db="EMBL/GenBank/DDBJ databases">
        <title>An insight into the sialome of adult female Ixodes ricinus ticks feeding for 6 days.</title>
        <authorList>
            <person name="Perner J."/>
            <person name="Ribeiro J.M.C."/>
        </authorList>
    </citation>
    <scope>NUCLEOTIDE SEQUENCE</scope>
    <source>
        <strain evidence="1">Semi-engorged</strain>
        <tissue evidence="1">Salivary glands</tissue>
    </source>
</reference>
<dbReference type="EMBL" id="GIFC01000352">
    <property type="protein sequence ID" value="MXU82435.1"/>
    <property type="molecule type" value="Transcribed_RNA"/>
</dbReference>
<accession>A0A6B0U1V9</accession>
<evidence type="ECO:0000313" key="1">
    <source>
        <dbReference type="EMBL" id="MXU82435.1"/>
    </source>
</evidence>